<proteinExistence type="predicted"/>
<accession>E3H3T3</accession>
<gene>
    <name evidence="1" type="ordered locus">HMPREF0733_11018</name>
</gene>
<dbReference type="EMBL" id="CP002280">
    <property type="protein sequence ID" value="ADP40475.1"/>
    <property type="molecule type" value="Genomic_DNA"/>
</dbReference>
<sequence length="117" mass="12758">MCRRRVVFRPLLGTTNVSPLVNDAGGSVREATRYTAETVAYQKEFKTSDMGEKALSGFGKDMVKSGLRSGTKMDESTAALNRARLVNSVQTTQAAMTKAKDGIQTGIRNLYTPPILR</sequence>
<reference evidence="2" key="1">
    <citation type="submission" date="2010-10" db="EMBL/GenBank/DDBJ databases">
        <title>The complete genome of Rothia dentocariosa ATCC 17931.</title>
        <authorList>
            <person name="Muzny D."/>
            <person name="Qin X."/>
            <person name="Buhay C."/>
            <person name="Dugan-Rocha S."/>
            <person name="Ding Y."/>
            <person name="Chen G."/>
            <person name="Hawes A."/>
            <person name="Holder M."/>
            <person name="Jhangiani S."/>
            <person name="Johnson A."/>
            <person name="Khan Z."/>
            <person name="Li Z."/>
            <person name="Liu W."/>
            <person name="Liu X."/>
            <person name="Perez L."/>
            <person name="Shen H."/>
            <person name="Wang Q."/>
            <person name="Watt J."/>
            <person name="Xi L."/>
            <person name="Xin Y."/>
            <person name="Zhou J."/>
            <person name="Deng J."/>
            <person name="Jiang H."/>
            <person name="Liu Y."/>
            <person name="Qu J."/>
            <person name="Song X.-Z."/>
            <person name="Zhang L."/>
            <person name="Villasana D."/>
            <person name="Johnson A."/>
            <person name="Liu J."/>
            <person name="Liyanage D."/>
            <person name="Lorensuhewa L."/>
            <person name="Robinson T."/>
            <person name="Song A."/>
            <person name="Song B.-B."/>
            <person name="Dinh H."/>
            <person name="Thornton R."/>
            <person name="Coyle M."/>
            <person name="Francisco L."/>
            <person name="Jackson L."/>
            <person name="Javaid M."/>
            <person name="Korchina V."/>
            <person name="Kovar C."/>
            <person name="Mata R."/>
            <person name="Mathew T."/>
            <person name="Ngo R."/>
            <person name="Nguyen L."/>
            <person name="Nguyen N."/>
            <person name="Okwuonu G."/>
            <person name="Ongeri F."/>
            <person name="Pham C."/>
            <person name="Simmons D."/>
            <person name="Wilczek-Boney K."/>
            <person name="Hale W."/>
            <person name="Jakkamsetti A."/>
            <person name="Pham P."/>
            <person name="Ruth R."/>
            <person name="San Lucas F."/>
            <person name="Warren J."/>
            <person name="Zhang J."/>
            <person name="Zhao Z."/>
            <person name="Zhou C."/>
            <person name="Zhu D."/>
            <person name="Lee S."/>
            <person name="Bess C."/>
            <person name="Blankenburg K."/>
            <person name="Forbes L."/>
            <person name="Fu Q."/>
            <person name="Gubbala S."/>
            <person name="Hirani K."/>
            <person name="Jayaseelan J.C."/>
            <person name="Lara F."/>
            <person name="Munidasa M."/>
            <person name="Palculict T."/>
            <person name="Patil S."/>
            <person name="Pu L.-L."/>
            <person name="Saada N."/>
            <person name="Tang L."/>
            <person name="Weissenberger G."/>
            <person name="Zhu Y."/>
            <person name="Hemphill L."/>
            <person name="Shang Y."/>
            <person name="Youmans B."/>
            <person name="Ayvaz T."/>
            <person name="Ross M."/>
            <person name="Santibanez J."/>
            <person name="Aqrawi P."/>
            <person name="Gross S."/>
            <person name="Joshi V."/>
            <person name="Fowler G."/>
            <person name="Nazareth L."/>
            <person name="Reid J."/>
            <person name="Worley K."/>
            <person name="Petrosino J."/>
            <person name="Highlander S."/>
            <person name="Gibbs R."/>
        </authorList>
    </citation>
    <scope>NUCLEOTIDE SEQUENCE [LARGE SCALE GENOMIC DNA]</scope>
    <source>
        <strain evidence="2">ATCC 17931 / CDC X599 / XDIA</strain>
    </source>
</reference>
<dbReference type="KEGG" id="rdn:HMPREF0733_11018"/>
<protein>
    <submittedName>
        <fullName evidence="1">Uncharacterized protein</fullName>
    </submittedName>
</protein>
<evidence type="ECO:0000313" key="2">
    <source>
        <dbReference type="Proteomes" id="UP000000387"/>
    </source>
</evidence>
<dbReference type="Proteomes" id="UP000000387">
    <property type="component" value="Chromosome"/>
</dbReference>
<dbReference type="HOGENOM" id="CLU_168296_0_0_11"/>
<organism evidence="1 2">
    <name type="scientific">Rothia dentocariosa (strain ATCC 17931 / CDC X599 / XDIA)</name>
    <dbReference type="NCBI Taxonomy" id="762948"/>
    <lineage>
        <taxon>Bacteria</taxon>
        <taxon>Bacillati</taxon>
        <taxon>Actinomycetota</taxon>
        <taxon>Actinomycetes</taxon>
        <taxon>Micrococcales</taxon>
        <taxon>Micrococcaceae</taxon>
        <taxon>Rothia</taxon>
    </lineage>
</organism>
<name>E3H3T3_ROTDC</name>
<dbReference type="AlphaFoldDB" id="E3H3T3"/>
<evidence type="ECO:0000313" key="1">
    <source>
        <dbReference type="EMBL" id="ADP40475.1"/>
    </source>
</evidence>